<keyword evidence="3" id="KW-1185">Reference proteome</keyword>
<evidence type="ECO:0000313" key="2">
    <source>
        <dbReference type="EMBL" id="KAF2763143.1"/>
    </source>
</evidence>
<accession>A0A6A6WLU4</accession>
<evidence type="ECO:0000313" key="3">
    <source>
        <dbReference type="Proteomes" id="UP000799437"/>
    </source>
</evidence>
<dbReference type="RefSeq" id="XP_033605594.1">
    <property type="nucleotide sequence ID" value="XM_033740386.1"/>
</dbReference>
<proteinExistence type="predicted"/>
<sequence length="185" mass="20241">MVHPSDSPAVRKCENAKTGRKDEIARRPKRTSAPPAPSTQSSGFLQFGRNTVLLHLLACRFLPPLLSTDFSIPLVANSLHPDRTTLFLPSPIHISPISPSLTFTIAPSTRVSTVRPSPALLPLRPSCSRSSSRHDCTLIYPSISPSDPLVMIRHSYGLVSPSFDQFLTSLRYPFDSIHSLTSSTP</sequence>
<gene>
    <name evidence="2" type="ORF">EJ05DRAFT_27514</name>
</gene>
<organism evidence="2 3">
    <name type="scientific">Pseudovirgaria hyperparasitica</name>
    <dbReference type="NCBI Taxonomy" id="470096"/>
    <lineage>
        <taxon>Eukaryota</taxon>
        <taxon>Fungi</taxon>
        <taxon>Dikarya</taxon>
        <taxon>Ascomycota</taxon>
        <taxon>Pezizomycotina</taxon>
        <taxon>Dothideomycetes</taxon>
        <taxon>Dothideomycetes incertae sedis</taxon>
        <taxon>Acrospermales</taxon>
        <taxon>Acrospermaceae</taxon>
        <taxon>Pseudovirgaria</taxon>
    </lineage>
</organism>
<dbReference type="Proteomes" id="UP000799437">
    <property type="component" value="Unassembled WGS sequence"/>
</dbReference>
<dbReference type="AlphaFoldDB" id="A0A6A6WLU4"/>
<feature type="compositionally biased region" description="Basic and acidic residues" evidence="1">
    <location>
        <begin position="9"/>
        <end position="26"/>
    </location>
</feature>
<dbReference type="EMBL" id="ML996565">
    <property type="protein sequence ID" value="KAF2763143.1"/>
    <property type="molecule type" value="Genomic_DNA"/>
</dbReference>
<name>A0A6A6WLU4_9PEZI</name>
<evidence type="ECO:0000256" key="1">
    <source>
        <dbReference type="SAM" id="MobiDB-lite"/>
    </source>
</evidence>
<feature type="region of interest" description="Disordered" evidence="1">
    <location>
        <begin position="1"/>
        <end position="43"/>
    </location>
</feature>
<reference evidence="2" key="1">
    <citation type="journal article" date="2020" name="Stud. Mycol.">
        <title>101 Dothideomycetes genomes: a test case for predicting lifestyles and emergence of pathogens.</title>
        <authorList>
            <person name="Haridas S."/>
            <person name="Albert R."/>
            <person name="Binder M."/>
            <person name="Bloem J."/>
            <person name="Labutti K."/>
            <person name="Salamov A."/>
            <person name="Andreopoulos B."/>
            <person name="Baker S."/>
            <person name="Barry K."/>
            <person name="Bills G."/>
            <person name="Bluhm B."/>
            <person name="Cannon C."/>
            <person name="Castanera R."/>
            <person name="Culley D."/>
            <person name="Daum C."/>
            <person name="Ezra D."/>
            <person name="Gonzalez J."/>
            <person name="Henrissat B."/>
            <person name="Kuo A."/>
            <person name="Liang C."/>
            <person name="Lipzen A."/>
            <person name="Lutzoni F."/>
            <person name="Magnuson J."/>
            <person name="Mondo S."/>
            <person name="Nolan M."/>
            <person name="Ohm R."/>
            <person name="Pangilinan J."/>
            <person name="Park H.-J."/>
            <person name="Ramirez L."/>
            <person name="Alfaro M."/>
            <person name="Sun H."/>
            <person name="Tritt A."/>
            <person name="Yoshinaga Y."/>
            <person name="Zwiers L.-H."/>
            <person name="Turgeon B."/>
            <person name="Goodwin S."/>
            <person name="Spatafora J."/>
            <person name="Crous P."/>
            <person name="Grigoriev I."/>
        </authorList>
    </citation>
    <scope>NUCLEOTIDE SEQUENCE</scope>
    <source>
        <strain evidence="2">CBS 121739</strain>
    </source>
</reference>
<dbReference type="GeneID" id="54481440"/>
<protein>
    <submittedName>
        <fullName evidence="2">Uncharacterized protein</fullName>
    </submittedName>
</protein>